<protein>
    <submittedName>
        <fullName evidence="2">Tetratricopeptide repeat-like superfamily protein, putative</fullName>
    </submittedName>
</protein>
<dbReference type="EMBL" id="CM001881">
    <property type="protein sequence ID" value="EOY23961.1"/>
    <property type="molecule type" value="Genomic_DNA"/>
</dbReference>
<feature type="domain" description="TmcB/TmcC TPR repeats" evidence="1">
    <location>
        <begin position="164"/>
        <end position="208"/>
    </location>
</feature>
<dbReference type="Pfam" id="PF25474">
    <property type="entry name" value="TPR_TmcB"/>
    <property type="match status" value="1"/>
</dbReference>
<dbReference type="OMA" id="FASFMWE"/>
<dbReference type="PANTHER" id="PTHR26312:SF123">
    <property type="entry name" value="TETRATRICOPEPTIDE REPEAT (TPR)-LIKE SUPERFAMILY PROTEIN"/>
    <property type="match status" value="1"/>
</dbReference>
<dbReference type="InParanoid" id="A0A061G302"/>
<sequence length="291" mass="32183">MKAALLRAGSVPVPSPALCSSPKVSLSRQSSIGGIYSCERAGCSPCSPIISLHFPMNKRKPKETHTHMRRALSDTDIIRSESRIPGGSRCFRAGIPEEEYLSDGEVGREFRTLVTGKGSDRASFESIWPEFGISMEEIGFSGDGFGNGGKSGGDHGDDSFGDESKIGDYYREMLKLNPSDSLLLRNYGRFLHEVEKDMERAEEYYGRAILASPGDGEVLSLYGKFIWERHRDETRAKSYFDRAVAASPDDCMVLGSYAHFMWESEEDEEQEQEEKEMGAQVGVSPAMVAAF</sequence>
<dbReference type="FunCoup" id="A0A061G302">
    <property type="interactions" value="369"/>
</dbReference>
<evidence type="ECO:0000313" key="2">
    <source>
        <dbReference type="EMBL" id="EOY23961.1"/>
    </source>
</evidence>
<gene>
    <name evidence="2" type="ORF">TCM_015687</name>
</gene>
<dbReference type="Proteomes" id="UP000026915">
    <property type="component" value="Chromosome 3"/>
</dbReference>
<dbReference type="eggNOG" id="ENOG502RYTU">
    <property type="taxonomic scope" value="Eukaryota"/>
</dbReference>
<name>A0A061G302_THECC</name>
<reference evidence="2 3" key="1">
    <citation type="journal article" date="2013" name="Genome Biol.">
        <title>The genome sequence of the most widely cultivated cacao type and its use to identify candidate genes regulating pod color.</title>
        <authorList>
            <person name="Motamayor J.C."/>
            <person name="Mockaitis K."/>
            <person name="Schmutz J."/>
            <person name="Haiminen N."/>
            <person name="Iii D.L."/>
            <person name="Cornejo O."/>
            <person name="Findley S.D."/>
            <person name="Zheng P."/>
            <person name="Utro F."/>
            <person name="Royaert S."/>
            <person name="Saski C."/>
            <person name="Jenkins J."/>
            <person name="Podicheti R."/>
            <person name="Zhao M."/>
            <person name="Scheffler B.E."/>
            <person name="Stack J.C."/>
            <person name="Feltus F.A."/>
            <person name="Mustiga G.M."/>
            <person name="Amores F."/>
            <person name="Phillips W."/>
            <person name="Marelli J.P."/>
            <person name="May G.D."/>
            <person name="Shapiro H."/>
            <person name="Ma J."/>
            <person name="Bustamante C.D."/>
            <person name="Schnell R.J."/>
            <person name="Main D."/>
            <person name="Gilbert D."/>
            <person name="Parida L."/>
            <person name="Kuhn D.N."/>
        </authorList>
    </citation>
    <scope>NUCLEOTIDE SEQUENCE [LARGE SCALE GENOMIC DNA]</scope>
    <source>
        <strain evidence="3">cv. Matina 1-6</strain>
    </source>
</reference>
<dbReference type="OrthoDB" id="439046at2759"/>
<dbReference type="PANTHER" id="PTHR26312">
    <property type="entry name" value="TETRATRICOPEPTIDE REPEAT PROTEIN 5"/>
    <property type="match status" value="1"/>
</dbReference>
<keyword evidence="3" id="KW-1185">Reference proteome</keyword>
<evidence type="ECO:0000313" key="3">
    <source>
        <dbReference type="Proteomes" id="UP000026915"/>
    </source>
</evidence>
<dbReference type="InterPro" id="IPR057352">
    <property type="entry name" value="TPR_TmcB/C"/>
</dbReference>
<organism evidence="2 3">
    <name type="scientific">Theobroma cacao</name>
    <name type="common">Cacao</name>
    <name type="synonym">Cocoa</name>
    <dbReference type="NCBI Taxonomy" id="3641"/>
    <lineage>
        <taxon>Eukaryota</taxon>
        <taxon>Viridiplantae</taxon>
        <taxon>Streptophyta</taxon>
        <taxon>Embryophyta</taxon>
        <taxon>Tracheophyta</taxon>
        <taxon>Spermatophyta</taxon>
        <taxon>Magnoliopsida</taxon>
        <taxon>eudicotyledons</taxon>
        <taxon>Gunneridae</taxon>
        <taxon>Pentapetalae</taxon>
        <taxon>rosids</taxon>
        <taxon>malvids</taxon>
        <taxon>Malvales</taxon>
        <taxon>Malvaceae</taxon>
        <taxon>Byttnerioideae</taxon>
        <taxon>Theobroma</taxon>
    </lineage>
</organism>
<dbReference type="HOGENOM" id="CLU_024164_0_0_1"/>
<dbReference type="InterPro" id="IPR011990">
    <property type="entry name" value="TPR-like_helical_dom_sf"/>
</dbReference>
<dbReference type="AlphaFoldDB" id="A0A061G302"/>
<dbReference type="Gramene" id="Tc03v2_t018710.1">
    <property type="protein sequence ID" value="Tc03v2_p018710.1"/>
    <property type="gene ID" value="Tc03v2_g018710"/>
</dbReference>
<evidence type="ECO:0000259" key="1">
    <source>
        <dbReference type="Pfam" id="PF25474"/>
    </source>
</evidence>
<dbReference type="Gene3D" id="1.25.40.10">
    <property type="entry name" value="Tetratricopeptide repeat domain"/>
    <property type="match status" value="1"/>
</dbReference>
<dbReference type="Gramene" id="EOY23961">
    <property type="protein sequence ID" value="EOY23961"/>
    <property type="gene ID" value="TCM_015687"/>
</dbReference>
<dbReference type="SUPFAM" id="SSF48452">
    <property type="entry name" value="TPR-like"/>
    <property type="match status" value="1"/>
</dbReference>
<dbReference type="SMR" id="A0A061G302"/>
<proteinExistence type="predicted"/>
<accession>A0A061G302</accession>
<dbReference type="KEGG" id="tcc:18606014"/>
<dbReference type="STRING" id="3641.A0A061G302"/>